<name>A0ACC1L113_9FUNG</name>
<protein>
    <submittedName>
        <fullName evidence="1">Uncharacterized protein</fullName>
    </submittedName>
</protein>
<accession>A0ACC1L113</accession>
<evidence type="ECO:0000313" key="1">
    <source>
        <dbReference type="EMBL" id="KAJ2798443.1"/>
    </source>
</evidence>
<reference evidence="1" key="1">
    <citation type="submission" date="2022-07" db="EMBL/GenBank/DDBJ databases">
        <title>Phylogenomic reconstructions and comparative analyses of Kickxellomycotina fungi.</title>
        <authorList>
            <person name="Reynolds N.K."/>
            <person name="Stajich J.E."/>
            <person name="Barry K."/>
            <person name="Grigoriev I.V."/>
            <person name="Crous P."/>
            <person name="Smith M.E."/>
        </authorList>
    </citation>
    <scope>NUCLEOTIDE SEQUENCE</scope>
    <source>
        <strain evidence="1">BCRC 34780</strain>
    </source>
</reference>
<sequence>MLLRLIALVVAWAAVSLAAATPAPSQPAVTVDYLRNNTAAAKVLENAVVFGYTYETGVGANEIAWDTLTHLVIAFFDTDSAGSITTRSASIPALVAAAKKANVKVLASVGGDGVGSQSLASALSTAKSRTNLAASLVSAVKTYKLDGVDYDYEFPDTADQLTSLYEGLAAMRSALDAAFGKRGRLLTTTLYSTNGQFGPHVRAADVKPYAALVDYGLLMSYDYFGGFSQNTGPNAPFNDIPGYPGLSFTSSIAAWVRAGWDPAKLVAGLPYYGRSMKVAADMAKSGQFAPSAGGGTPGPVSQIQGAWTWFDLRDPEQGALAAPAKAAHGWQRFWDSSTMTPWLFHNVSQTYIGYDDPDSLTTKTNHIINSGLAGAMVWMAQYDYQGELGAVLTTYRDTSRRLAEEALEAMSSSLSDESSSESSATSHASESDSGLDHRSSNAARRPGVPSTATLLAAAAIVLAMLV</sequence>
<organism evidence="1 2">
    <name type="scientific">Coemansia helicoidea</name>
    <dbReference type="NCBI Taxonomy" id="1286919"/>
    <lineage>
        <taxon>Eukaryota</taxon>
        <taxon>Fungi</taxon>
        <taxon>Fungi incertae sedis</taxon>
        <taxon>Zoopagomycota</taxon>
        <taxon>Kickxellomycotina</taxon>
        <taxon>Kickxellomycetes</taxon>
        <taxon>Kickxellales</taxon>
        <taxon>Kickxellaceae</taxon>
        <taxon>Coemansia</taxon>
    </lineage>
</organism>
<dbReference type="Proteomes" id="UP001140087">
    <property type="component" value="Unassembled WGS sequence"/>
</dbReference>
<dbReference type="EMBL" id="JANBUN010001365">
    <property type="protein sequence ID" value="KAJ2798443.1"/>
    <property type="molecule type" value="Genomic_DNA"/>
</dbReference>
<proteinExistence type="predicted"/>
<keyword evidence="2" id="KW-1185">Reference proteome</keyword>
<evidence type="ECO:0000313" key="2">
    <source>
        <dbReference type="Proteomes" id="UP001140087"/>
    </source>
</evidence>
<comment type="caution">
    <text evidence="1">The sequence shown here is derived from an EMBL/GenBank/DDBJ whole genome shotgun (WGS) entry which is preliminary data.</text>
</comment>
<gene>
    <name evidence="1" type="ORF">H4R21_003931</name>
</gene>